<keyword evidence="1" id="KW-0732">Signal</keyword>
<gene>
    <name evidence="2" type="ORF">NT6N_04890</name>
</gene>
<accession>A0AAT9FHF1</accession>
<proteinExistence type="predicted"/>
<name>A0AAT9FHF1_9BACT</name>
<dbReference type="EMBL" id="AP026866">
    <property type="protein sequence ID" value="BDS05449.1"/>
    <property type="molecule type" value="Genomic_DNA"/>
</dbReference>
<feature type="signal peptide" evidence="1">
    <location>
        <begin position="1"/>
        <end position="19"/>
    </location>
</feature>
<sequence length="318" mass="36604">MFKTLAVLAMAVAHQHATAQPETLSAADRIALEEQLEKIQQQSEERVGGLYRRAIQDYRAAIQSDSATMELYLKCYEKVRFTDEKRKSQDFREWKRKNKDKLNSPSMRMALRHQLSWLLLSIEAAQRDGEISELGLRAMTHLDQIFKNAETLQEHRGILGQNALGSVFAQAYDLNIKVKDWPKSALDIGGIYRQVIMPPLRRKDRIVSLRGAWARRIQHEGMVHEKWGNREGTTIGKKDAMMPPAYEKFISEDRPALLWEMEVDCFKVGDEKVAAVNMLNHLKKYLFHKDAPQWIKDFQSMINPPTANGAEVAEKVEQ</sequence>
<dbReference type="KEGG" id="osu:NT6N_04890"/>
<organism evidence="2">
    <name type="scientific">Oceaniferula spumae</name>
    <dbReference type="NCBI Taxonomy" id="2979115"/>
    <lineage>
        <taxon>Bacteria</taxon>
        <taxon>Pseudomonadati</taxon>
        <taxon>Verrucomicrobiota</taxon>
        <taxon>Verrucomicrobiia</taxon>
        <taxon>Verrucomicrobiales</taxon>
        <taxon>Verrucomicrobiaceae</taxon>
        <taxon>Oceaniferula</taxon>
    </lineage>
</organism>
<dbReference type="AlphaFoldDB" id="A0AAT9FHF1"/>
<reference evidence="2" key="1">
    <citation type="submission" date="2024-07" db="EMBL/GenBank/DDBJ databases">
        <title>Complete genome sequence of Verrucomicrobiaceae bacterium NT6N.</title>
        <authorList>
            <person name="Huang C."/>
            <person name="Takami H."/>
            <person name="Hamasaki K."/>
        </authorList>
    </citation>
    <scope>NUCLEOTIDE SEQUENCE</scope>
    <source>
        <strain evidence="2">NT6N</strain>
    </source>
</reference>
<protein>
    <submittedName>
        <fullName evidence="2">Uncharacterized protein</fullName>
    </submittedName>
</protein>
<evidence type="ECO:0000313" key="2">
    <source>
        <dbReference type="EMBL" id="BDS05449.1"/>
    </source>
</evidence>
<evidence type="ECO:0000256" key="1">
    <source>
        <dbReference type="SAM" id="SignalP"/>
    </source>
</evidence>
<feature type="chain" id="PRO_5043826497" evidence="1">
    <location>
        <begin position="20"/>
        <end position="318"/>
    </location>
</feature>